<feature type="transmembrane region" description="Helical" evidence="1">
    <location>
        <begin position="565"/>
        <end position="584"/>
    </location>
</feature>
<dbReference type="Pfam" id="PF07786">
    <property type="entry name" value="HGSNAT_cat"/>
    <property type="match status" value="1"/>
</dbReference>
<feature type="transmembrane region" description="Helical" evidence="1">
    <location>
        <begin position="628"/>
        <end position="648"/>
    </location>
</feature>
<feature type="domain" description="Heparan-alpha-glucosaminide N-acetyltransferase catalytic" evidence="2">
    <location>
        <begin position="214"/>
        <end position="333"/>
    </location>
</feature>
<sequence>MFAVILLMCIPVKAYQVAPVHETNHADCTMDEALLHVHITVEKPDSSVEFLLEYKSDVCYECKYQPVLNSSTGGVFYFHQNSNVDLKVDTQHPVALMVFAAWPNGTILELCRVDSFSFKECGNYSLYIMKDLPGNSTCNLTPDSEVWDSNIPIYVAIGVFVALALLWIFLKFLIRKGYIYKLFCMQSDHLVTTDLGIITIVNEEQPENNKSKERLNSLDAFRGIAITIMIFVNYGGGKYWFFRHSRWNGLTVADLVFPWFVFIMGTAMAFSFRGVKKRKVSKLDILKKIVFRTVVLFILGIIINTKDSVTEPDKLRIPGVLQRFAATYLVLAVMEMFFAHPDPADMEEKNLNSEDLLLGREKDSEKIRLMGLRDDMRLINRSLGSNSLASIDAPHPPQQTKWWHPIRDIVLYWAEWIIGLSCAIVHVAVTFAVQVPDCDVGNIGPGGPLYYNGSHANCTGGVAGYIDRWILGRDRIYQSPSFRFVYSTTLPYDPEGILGTLTSIFICFLGLHAGKIMITYRKNSSKIFRLMLFAVLTGGLALLLTKCSQNKGWVPINKNLWSLSFVLATGSMAYLLLIVCYLLIDVKQFWSGAPFIYPGKNSILVYVCHEMFSNCFPVQFKVPSTHGALLAVHLWGAAFWVLVSYYLYVKKFFLAL</sequence>
<organism evidence="3 4">
    <name type="scientific">Lingula anatina</name>
    <name type="common">Brachiopod</name>
    <name type="synonym">Lingula unguis</name>
    <dbReference type="NCBI Taxonomy" id="7574"/>
    <lineage>
        <taxon>Eukaryota</taxon>
        <taxon>Metazoa</taxon>
        <taxon>Spiralia</taxon>
        <taxon>Lophotrochozoa</taxon>
        <taxon>Brachiopoda</taxon>
        <taxon>Linguliformea</taxon>
        <taxon>Lingulata</taxon>
        <taxon>Lingulida</taxon>
        <taxon>Linguloidea</taxon>
        <taxon>Lingulidae</taxon>
        <taxon>Lingula</taxon>
    </lineage>
</organism>
<feature type="transmembrane region" description="Helical" evidence="1">
    <location>
        <begin position="496"/>
        <end position="515"/>
    </location>
</feature>
<dbReference type="Proteomes" id="UP000085678">
    <property type="component" value="Unplaced"/>
</dbReference>
<feature type="transmembrane region" description="Helical" evidence="1">
    <location>
        <begin position="256"/>
        <end position="273"/>
    </location>
</feature>
<evidence type="ECO:0000313" key="3">
    <source>
        <dbReference type="Proteomes" id="UP000085678"/>
    </source>
</evidence>
<evidence type="ECO:0000313" key="4">
    <source>
        <dbReference type="RefSeq" id="XP_013406385.1"/>
    </source>
</evidence>
<accession>A0A1S3J7K8</accession>
<evidence type="ECO:0000259" key="2">
    <source>
        <dbReference type="Pfam" id="PF07786"/>
    </source>
</evidence>
<feature type="transmembrane region" description="Helical" evidence="1">
    <location>
        <begin position="285"/>
        <end position="303"/>
    </location>
</feature>
<proteinExistence type="predicted"/>
<dbReference type="PANTHER" id="PTHR31061">
    <property type="entry name" value="LD22376P"/>
    <property type="match status" value="1"/>
</dbReference>
<keyword evidence="3" id="KW-1185">Reference proteome</keyword>
<feature type="transmembrane region" description="Helical" evidence="1">
    <location>
        <begin position="410"/>
        <end position="433"/>
    </location>
</feature>
<reference evidence="4" key="1">
    <citation type="submission" date="2025-08" db="UniProtKB">
        <authorList>
            <consortium name="RefSeq"/>
        </authorList>
    </citation>
    <scope>IDENTIFICATION</scope>
    <source>
        <tissue evidence="4">Gonads</tissue>
    </source>
</reference>
<feature type="transmembrane region" description="Helical" evidence="1">
    <location>
        <begin position="527"/>
        <end position="545"/>
    </location>
</feature>
<dbReference type="STRING" id="7574.A0A1S3J7K8"/>
<dbReference type="RefSeq" id="XP_013406385.1">
    <property type="nucleotide sequence ID" value="XM_013550931.1"/>
</dbReference>
<feature type="transmembrane region" description="Helical" evidence="1">
    <location>
        <begin position="323"/>
        <end position="339"/>
    </location>
</feature>
<feature type="transmembrane region" description="Helical" evidence="1">
    <location>
        <begin position="220"/>
        <end position="236"/>
    </location>
</feature>
<dbReference type="AlphaFoldDB" id="A0A1S3J7K8"/>
<dbReference type="InterPro" id="IPR012429">
    <property type="entry name" value="HGSNAT_cat"/>
</dbReference>
<dbReference type="FunCoup" id="A0A1S3J7K8">
    <property type="interactions" value="712"/>
</dbReference>
<gene>
    <name evidence="4" type="primary">LOC106170895</name>
</gene>
<keyword evidence="1" id="KW-1133">Transmembrane helix</keyword>
<dbReference type="PANTHER" id="PTHR31061:SF24">
    <property type="entry name" value="LD22376P"/>
    <property type="match status" value="1"/>
</dbReference>
<dbReference type="GeneID" id="106170895"/>
<evidence type="ECO:0000256" key="1">
    <source>
        <dbReference type="SAM" id="Phobius"/>
    </source>
</evidence>
<keyword evidence="1" id="KW-0472">Membrane</keyword>
<dbReference type="OrthoDB" id="2149840at2759"/>
<protein>
    <submittedName>
        <fullName evidence="4">Heparan-alpha-glucosaminide N-acetyltransferase isoform X1</fullName>
    </submittedName>
</protein>
<dbReference type="KEGG" id="lak:106170895"/>
<feature type="transmembrane region" description="Helical" evidence="1">
    <location>
        <begin position="151"/>
        <end position="174"/>
    </location>
</feature>
<dbReference type="InParanoid" id="A0A1S3J7K8"/>
<keyword evidence="1" id="KW-0812">Transmembrane</keyword>
<name>A0A1S3J7K8_LINAN</name>